<dbReference type="EMBL" id="JAEMHM010000022">
    <property type="protein sequence ID" value="MBJ6727293.1"/>
    <property type="molecule type" value="Genomic_DNA"/>
</dbReference>
<dbReference type="Proteomes" id="UP000636888">
    <property type="component" value="Unassembled WGS sequence"/>
</dbReference>
<evidence type="ECO:0000313" key="3">
    <source>
        <dbReference type="Proteomes" id="UP000636888"/>
    </source>
</evidence>
<feature type="signal peptide" evidence="1">
    <location>
        <begin position="1"/>
        <end position="23"/>
    </location>
</feature>
<keyword evidence="3" id="KW-1185">Reference proteome</keyword>
<organism evidence="2 3">
    <name type="scientific">Geomesophilobacter sediminis</name>
    <dbReference type="NCBI Taxonomy" id="2798584"/>
    <lineage>
        <taxon>Bacteria</taxon>
        <taxon>Pseudomonadati</taxon>
        <taxon>Thermodesulfobacteriota</taxon>
        <taxon>Desulfuromonadia</taxon>
        <taxon>Geobacterales</taxon>
        <taxon>Geobacteraceae</taxon>
        <taxon>Geomesophilobacter</taxon>
    </lineage>
</organism>
<comment type="caution">
    <text evidence="2">The sequence shown here is derived from an EMBL/GenBank/DDBJ whole genome shotgun (WGS) entry which is preliminary data.</text>
</comment>
<sequence length="159" mass="18352">MSKKLIAGLVGASLLAGAWTCQAANWVKNEVDVPNKNIEANYYDSKSVKAHHKIMNWTEKFVLTPFGSEAYTKHLKTFPTCAKAVEENGPAAYHQIDFEITKGKFRTVTKRNYTRDNKLLCTDKDMGKEFDTKWHEIVFRSPMYERYYLLVTKYKLGDI</sequence>
<reference evidence="2" key="1">
    <citation type="submission" date="2020-12" db="EMBL/GenBank/DDBJ databases">
        <title>Geomonas sp. Red875, isolated from river sediment.</title>
        <authorList>
            <person name="Xu Z."/>
            <person name="Zhang Z."/>
            <person name="Masuda Y."/>
            <person name="Itoh H."/>
            <person name="Senoo K."/>
        </authorList>
    </citation>
    <scope>NUCLEOTIDE SEQUENCE</scope>
    <source>
        <strain evidence="2">Red875</strain>
    </source>
</reference>
<proteinExistence type="predicted"/>
<dbReference type="AlphaFoldDB" id="A0A8J7M2W2"/>
<keyword evidence="1" id="KW-0732">Signal</keyword>
<evidence type="ECO:0008006" key="4">
    <source>
        <dbReference type="Google" id="ProtNLM"/>
    </source>
</evidence>
<evidence type="ECO:0000256" key="1">
    <source>
        <dbReference type="SAM" id="SignalP"/>
    </source>
</evidence>
<feature type="chain" id="PRO_5035225174" description="Lipoprotein" evidence="1">
    <location>
        <begin position="24"/>
        <end position="159"/>
    </location>
</feature>
<dbReference type="RefSeq" id="WP_199386209.1">
    <property type="nucleotide sequence ID" value="NZ_JAEMHM010000022.1"/>
</dbReference>
<evidence type="ECO:0000313" key="2">
    <source>
        <dbReference type="EMBL" id="MBJ6727293.1"/>
    </source>
</evidence>
<name>A0A8J7M2W2_9BACT</name>
<accession>A0A8J7M2W2</accession>
<protein>
    <recommendedName>
        <fullName evidence="4">Lipoprotein</fullName>
    </recommendedName>
</protein>
<gene>
    <name evidence="2" type="ORF">JFN93_21485</name>
</gene>